<evidence type="ECO:0000256" key="9">
    <source>
        <dbReference type="ARBA" id="ARBA00022729"/>
    </source>
</evidence>
<dbReference type="InterPro" id="IPR055414">
    <property type="entry name" value="LRR_R13L4/SHOC2-like"/>
</dbReference>
<evidence type="ECO:0000256" key="21">
    <source>
        <dbReference type="SAM" id="Phobius"/>
    </source>
</evidence>
<dbReference type="SMART" id="SM00220">
    <property type="entry name" value="S_TKc"/>
    <property type="match status" value="1"/>
</dbReference>
<gene>
    <name evidence="23" type="ORF">HPP92_027375</name>
</gene>
<evidence type="ECO:0000313" key="23">
    <source>
        <dbReference type="EMBL" id="KAG0449258.1"/>
    </source>
</evidence>
<comment type="subcellular location">
    <subcellularLocation>
        <location evidence="1">Cell membrane</location>
        <topology evidence="1">Single-pass membrane protein</topology>
    </subcellularLocation>
    <subcellularLocation>
        <location evidence="2">Membrane</location>
        <topology evidence="2">Single-pass type I membrane protein</topology>
    </subcellularLocation>
</comment>
<dbReference type="InterPro" id="IPR000719">
    <property type="entry name" value="Prot_kinase_dom"/>
</dbReference>
<keyword evidence="8 21" id="KW-0812">Transmembrane</keyword>
<proteinExistence type="inferred from homology"/>
<keyword evidence="16" id="KW-0675">Receptor</keyword>
<keyword evidence="15 21" id="KW-0472">Membrane</keyword>
<dbReference type="SUPFAM" id="SSF52058">
    <property type="entry name" value="L domain-like"/>
    <property type="match status" value="1"/>
</dbReference>
<dbReference type="Gene3D" id="1.10.510.10">
    <property type="entry name" value="Transferase(Phosphotransferase) domain 1"/>
    <property type="match status" value="1"/>
</dbReference>
<evidence type="ECO:0000313" key="24">
    <source>
        <dbReference type="Proteomes" id="UP000639772"/>
    </source>
</evidence>
<keyword evidence="13 20" id="KW-0067">ATP-binding</keyword>
<dbReference type="PROSITE" id="PS00108">
    <property type="entry name" value="PROTEIN_KINASE_ST"/>
    <property type="match status" value="1"/>
</dbReference>
<evidence type="ECO:0000256" key="1">
    <source>
        <dbReference type="ARBA" id="ARBA00004162"/>
    </source>
</evidence>
<evidence type="ECO:0000259" key="22">
    <source>
        <dbReference type="PROSITE" id="PS50011"/>
    </source>
</evidence>
<dbReference type="FunFam" id="3.80.10.10:FF:000041">
    <property type="entry name" value="LRR receptor-like serine/threonine-protein kinase ERECTA"/>
    <property type="match status" value="1"/>
</dbReference>
<keyword evidence="10" id="KW-0677">Repeat</keyword>
<keyword evidence="7" id="KW-0808">Transferase</keyword>
<evidence type="ECO:0000256" key="14">
    <source>
        <dbReference type="ARBA" id="ARBA00022989"/>
    </source>
</evidence>
<evidence type="ECO:0000256" key="2">
    <source>
        <dbReference type="ARBA" id="ARBA00004479"/>
    </source>
</evidence>
<protein>
    <recommendedName>
        <fullName evidence="4">non-specific serine/threonine protein kinase</fullName>
        <ecNumber evidence="4">2.7.11.1</ecNumber>
    </recommendedName>
</protein>
<name>A0A835U5B3_VANPL</name>
<dbReference type="Proteomes" id="UP000639772">
    <property type="component" value="Unassembled WGS sequence"/>
</dbReference>
<dbReference type="FunFam" id="3.80.10.10:FF:000077">
    <property type="entry name" value="LRR receptor-like serine/threonine-protein kinase ERL1"/>
    <property type="match status" value="1"/>
</dbReference>
<dbReference type="SUPFAM" id="SSF56112">
    <property type="entry name" value="Protein kinase-like (PK-like)"/>
    <property type="match status" value="1"/>
</dbReference>
<dbReference type="OrthoDB" id="2021138at2759"/>
<comment type="caution">
    <text evidence="23">The sequence shown here is derived from an EMBL/GenBank/DDBJ whole genome shotgun (WGS) entry which is preliminary data.</text>
</comment>
<dbReference type="InterPro" id="IPR013210">
    <property type="entry name" value="LRR_N_plant-typ"/>
</dbReference>
<evidence type="ECO:0000256" key="17">
    <source>
        <dbReference type="ARBA" id="ARBA00023180"/>
    </source>
</evidence>
<dbReference type="Pfam" id="PF00560">
    <property type="entry name" value="LRR_1"/>
    <property type="match status" value="7"/>
</dbReference>
<dbReference type="SUPFAM" id="SSF52047">
    <property type="entry name" value="RNI-like"/>
    <property type="match status" value="1"/>
</dbReference>
<dbReference type="InterPro" id="IPR001611">
    <property type="entry name" value="Leu-rich_rpt"/>
</dbReference>
<dbReference type="InterPro" id="IPR017441">
    <property type="entry name" value="Protein_kinase_ATP_BS"/>
</dbReference>
<dbReference type="PANTHER" id="PTHR48053">
    <property type="entry name" value="LEUCINE RICH REPEAT FAMILY PROTEIN, EXPRESSED"/>
    <property type="match status" value="1"/>
</dbReference>
<evidence type="ECO:0000256" key="13">
    <source>
        <dbReference type="ARBA" id="ARBA00022840"/>
    </source>
</evidence>
<evidence type="ECO:0000256" key="3">
    <source>
        <dbReference type="ARBA" id="ARBA00008684"/>
    </source>
</evidence>
<feature type="transmembrane region" description="Helical" evidence="21">
    <location>
        <begin position="665"/>
        <end position="689"/>
    </location>
</feature>
<dbReference type="FunFam" id="1.10.510.10:FF:000201">
    <property type="entry name" value="Leucine-rich repeat receptor-like serine/threonine-protein kinase"/>
    <property type="match status" value="1"/>
</dbReference>
<evidence type="ECO:0000256" key="4">
    <source>
        <dbReference type="ARBA" id="ARBA00012513"/>
    </source>
</evidence>
<evidence type="ECO:0000256" key="12">
    <source>
        <dbReference type="ARBA" id="ARBA00022777"/>
    </source>
</evidence>
<reference evidence="23 24" key="1">
    <citation type="journal article" date="2020" name="Nat. Food">
        <title>A phased Vanilla planifolia genome enables genetic improvement of flavour and production.</title>
        <authorList>
            <person name="Hasing T."/>
            <person name="Tang H."/>
            <person name="Brym M."/>
            <person name="Khazi F."/>
            <person name="Huang T."/>
            <person name="Chambers A.H."/>
        </authorList>
    </citation>
    <scope>NUCLEOTIDE SEQUENCE [LARGE SCALE GENOMIC DNA]</scope>
    <source>
        <tissue evidence="23">Leaf</tissue>
    </source>
</reference>
<comment type="catalytic activity">
    <reaction evidence="19">
        <text>L-seryl-[protein] + ATP = O-phospho-L-seryl-[protein] + ADP + H(+)</text>
        <dbReference type="Rhea" id="RHEA:17989"/>
        <dbReference type="Rhea" id="RHEA-COMP:9863"/>
        <dbReference type="Rhea" id="RHEA-COMP:11604"/>
        <dbReference type="ChEBI" id="CHEBI:15378"/>
        <dbReference type="ChEBI" id="CHEBI:29999"/>
        <dbReference type="ChEBI" id="CHEBI:30616"/>
        <dbReference type="ChEBI" id="CHEBI:83421"/>
        <dbReference type="ChEBI" id="CHEBI:456216"/>
        <dbReference type="EC" id="2.7.11.1"/>
    </reaction>
</comment>
<accession>A0A835U5B3</accession>
<dbReference type="InterPro" id="IPR051716">
    <property type="entry name" value="Plant_RL_S/T_kinase"/>
</dbReference>
<feature type="binding site" evidence="20">
    <location>
        <position position="752"/>
    </location>
    <ligand>
        <name>ATP</name>
        <dbReference type="ChEBI" id="CHEBI:30616"/>
    </ligand>
</feature>
<dbReference type="InterPro" id="IPR011009">
    <property type="entry name" value="Kinase-like_dom_sf"/>
</dbReference>
<dbReference type="PROSITE" id="PS00107">
    <property type="entry name" value="PROTEIN_KINASE_ATP"/>
    <property type="match status" value="1"/>
</dbReference>
<dbReference type="Gene3D" id="3.30.200.20">
    <property type="entry name" value="Phosphorylase Kinase, domain 1"/>
    <property type="match status" value="1"/>
</dbReference>
<dbReference type="FunFam" id="3.30.200.20:FF:000513">
    <property type="entry name" value="Receptor-like protein kinase HSL1"/>
    <property type="match status" value="1"/>
</dbReference>
<dbReference type="Pfam" id="PF23598">
    <property type="entry name" value="LRR_14"/>
    <property type="match status" value="1"/>
</dbReference>
<evidence type="ECO:0000256" key="7">
    <source>
        <dbReference type="ARBA" id="ARBA00022679"/>
    </source>
</evidence>
<dbReference type="InterPro" id="IPR003591">
    <property type="entry name" value="Leu-rich_rpt_typical-subtyp"/>
</dbReference>
<evidence type="ECO:0000256" key="8">
    <source>
        <dbReference type="ARBA" id="ARBA00022692"/>
    </source>
</evidence>
<evidence type="ECO:0000256" key="5">
    <source>
        <dbReference type="ARBA" id="ARBA00022527"/>
    </source>
</evidence>
<dbReference type="SMART" id="SM00369">
    <property type="entry name" value="LRR_TYP"/>
    <property type="match status" value="6"/>
</dbReference>
<comment type="catalytic activity">
    <reaction evidence="18">
        <text>L-threonyl-[protein] + ATP = O-phospho-L-threonyl-[protein] + ADP + H(+)</text>
        <dbReference type="Rhea" id="RHEA:46608"/>
        <dbReference type="Rhea" id="RHEA-COMP:11060"/>
        <dbReference type="Rhea" id="RHEA-COMP:11605"/>
        <dbReference type="ChEBI" id="CHEBI:15378"/>
        <dbReference type="ChEBI" id="CHEBI:30013"/>
        <dbReference type="ChEBI" id="CHEBI:30616"/>
        <dbReference type="ChEBI" id="CHEBI:61977"/>
        <dbReference type="ChEBI" id="CHEBI:456216"/>
        <dbReference type="EC" id="2.7.11.1"/>
    </reaction>
</comment>
<organism evidence="23 24">
    <name type="scientific">Vanilla planifolia</name>
    <name type="common">Vanilla</name>
    <dbReference type="NCBI Taxonomy" id="51239"/>
    <lineage>
        <taxon>Eukaryota</taxon>
        <taxon>Viridiplantae</taxon>
        <taxon>Streptophyta</taxon>
        <taxon>Embryophyta</taxon>
        <taxon>Tracheophyta</taxon>
        <taxon>Spermatophyta</taxon>
        <taxon>Magnoliopsida</taxon>
        <taxon>Liliopsida</taxon>
        <taxon>Asparagales</taxon>
        <taxon>Orchidaceae</taxon>
        <taxon>Vanilloideae</taxon>
        <taxon>Vanilleae</taxon>
        <taxon>Vanilla</taxon>
    </lineage>
</organism>
<dbReference type="PROSITE" id="PS50011">
    <property type="entry name" value="PROTEIN_KINASE_DOM"/>
    <property type="match status" value="1"/>
</dbReference>
<keyword evidence="9" id="KW-0732">Signal</keyword>
<keyword evidence="14 21" id="KW-1133">Transmembrane helix</keyword>
<evidence type="ECO:0000256" key="20">
    <source>
        <dbReference type="PROSITE-ProRule" id="PRU10141"/>
    </source>
</evidence>
<sequence length="1034" mass="112211">MEFVTLSDCHPLLSKTLLGREAERSRNNESLKKMQRLHLFVVVLPLLLWPTTLALNQEVGFLIKAKLGLEDPNNTLANWDANDSSPCNWTGVTCSSLSGKGGTPTVTSVDFTNFEVTGPFPSALCSLPNLSFLSLSLNFINSSLSDSSLLPCSALVHLDLSQNLLVGEIPSSLSSLPLLRYLDLSGNNFTGAIPPSFALFPSLEILSLTANLLNETIPPFLGNISTLRQLNLSYNPFAPGPIPAALGNLTNLDTLWLAGCRLVGEIPATLGLLSKLTNLDLSSNSLTGSIPETLSGLASVVQIELYSNSLSGSFPSGLSNLTALRFVDVAMNQLSGPIPDDLFSVPLLESLHLYQNNFKGSLPPTVGKASKLSELRIFSNHLSGPLPTDLGTNSQLMFLDLSENQFTGEIPAGICKGGLLRELLLINNYFSGGLPPSLAQCRSLTRIRLANNSLNGEIPAGMWGLPHVWIMELTDNSFSGGITSDISGAANLSNLLISGNQFSGSIPAEIGSLSKLYEFSASNNRFTGQLPESLGHLPELGQLDLHNNSLSGELLTDIQSWKRLTQLNLAYNDFSGPIPLELGNLPVLNYLDLSGNILTGGIPTQLQNLKLNQFNLSNNQLSGPIPSMFHNDAYKSSFLGNPGLCGDLNGLCPTVNDSGHGRNKLLLLLRVIFALAAVVFVAGIALFYWKYRNIKKEKELDSSKWILTSFHKLGFSEYEILDSLDEDNLIGSGASGTVYKVVLSSGESVAVKRLLRTRASKIDDDKQEELAYDAFESEVATLGKIRHKNIVKLWCCCSHRDCKLLVYEYMSNGSLGDLLHGSKASLLDWPTRYKIALDSAEGLCYLHHDCIPSIVHRDVKSNNILLDADFGAKVADFGVAKVVDSSGKGPKSMSVIAGSCGYIAPEYAYTLRVNEKSDIYSFGVVILELVTGKRPVDPEFVDKDLVQWVCGTIQQKGEVEVIDSKLDLCYIEEITKVLRIGLLCTSSLPINRPSMRRVVKMLLEACAETKPSHVPKDGKLSPYYYDDDQGSIVV</sequence>
<dbReference type="EC" id="2.7.11.1" evidence="4"/>
<comment type="similarity">
    <text evidence="3">Belongs to the protein kinase superfamily. Ser/Thr protein kinase family.</text>
</comment>
<dbReference type="EMBL" id="JADCNM010000194">
    <property type="protein sequence ID" value="KAG0449258.1"/>
    <property type="molecule type" value="Genomic_DNA"/>
</dbReference>
<evidence type="ECO:0000256" key="15">
    <source>
        <dbReference type="ARBA" id="ARBA00023136"/>
    </source>
</evidence>
<dbReference type="PANTHER" id="PTHR48053:SF159">
    <property type="entry name" value="PROTEIN KINASE DOMAIN-CONTAINING PROTEIN"/>
    <property type="match status" value="1"/>
</dbReference>
<evidence type="ECO:0000256" key="18">
    <source>
        <dbReference type="ARBA" id="ARBA00047899"/>
    </source>
</evidence>
<keyword evidence="11 20" id="KW-0547">Nucleotide-binding</keyword>
<evidence type="ECO:0000256" key="10">
    <source>
        <dbReference type="ARBA" id="ARBA00022737"/>
    </source>
</evidence>
<dbReference type="AlphaFoldDB" id="A0A835U5B3"/>
<dbReference type="InterPro" id="IPR032675">
    <property type="entry name" value="LRR_dom_sf"/>
</dbReference>
<evidence type="ECO:0000256" key="19">
    <source>
        <dbReference type="ARBA" id="ARBA00048679"/>
    </source>
</evidence>
<dbReference type="GO" id="GO:0005524">
    <property type="term" value="F:ATP binding"/>
    <property type="evidence" value="ECO:0007669"/>
    <property type="project" value="UniProtKB-UniRule"/>
</dbReference>
<dbReference type="FunFam" id="3.80.10.10:FF:000215">
    <property type="entry name" value="Receptor-like protein kinase HSL1"/>
    <property type="match status" value="1"/>
</dbReference>
<dbReference type="GO" id="GO:0004674">
    <property type="term" value="F:protein serine/threonine kinase activity"/>
    <property type="evidence" value="ECO:0007669"/>
    <property type="project" value="UniProtKB-KW"/>
</dbReference>
<dbReference type="Pfam" id="PF00069">
    <property type="entry name" value="Pkinase"/>
    <property type="match status" value="1"/>
</dbReference>
<feature type="domain" description="Protein kinase" evidence="22">
    <location>
        <begin position="724"/>
        <end position="1024"/>
    </location>
</feature>
<keyword evidence="17" id="KW-0325">Glycoprotein</keyword>
<evidence type="ECO:0000256" key="6">
    <source>
        <dbReference type="ARBA" id="ARBA00022614"/>
    </source>
</evidence>
<dbReference type="GO" id="GO:0005886">
    <property type="term" value="C:plasma membrane"/>
    <property type="evidence" value="ECO:0007669"/>
    <property type="project" value="UniProtKB-SubCell"/>
</dbReference>
<dbReference type="InterPro" id="IPR008271">
    <property type="entry name" value="Ser/Thr_kinase_AS"/>
</dbReference>
<evidence type="ECO:0000256" key="16">
    <source>
        <dbReference type="ARBA" id="ARBA00023170"/>
    </source>
</evidence>
<keyword evidence="12" id="KW-0418">Kinase</keyword>
<keyword evidence="5" id="KW-0723">Serine/threonine-protein kinase</keyword>
<dbReference type="Pfam" id="PF08263">
    <property type="entry name" value="LRRNT_2"/>
    <property type="match status" value="1"/>
</dbReference>
<keyword evidence="6" id="KW-0433">Leucine-rich repeat</keyword>
<evidence type="ECO:0000256" key="11">
    <source>
        <dbReference type="ARBA" id="ARBA00022741"/>
    </source>
</evidence>
<dbReference type="Gene3D" id="3.80.10.10">
    <property type="entry name" value="Ribonuclease Inhibitor"/>
    <property type="match status" value="4"/>
</dbReference>